<keyword evidence="3" id="KW-0862">Zinc</keyword>
<dbReference type="GeneID" id="18249666"/>
<dbReference type="InterPro" id="IPR001841">
    <property type="entry name" value="Znf_RING"/>
</dbReference>
<feature type="compositionally biased region" description="Polar residues" evidence="5">
    <location>
        <begin position="1"/>
        <end position="45"/>
    </location>
</feature>
<feature type="region of interest" description="Disordered" evidence="5">
    <location>
        <begin position="489"/>
        <end position="532"/>
    </location>
</feature>
<reference evidence="7 8" key="1">
    <citation type="journal article" date="2011" name="Proc. Natl. Acad. Sci. U.S.A.">
        <title>Comparative genomics of xylose-fermenting fungi for enhanced biofuel production.</title>
        <authorList>
            <person name="Wohlbach D.J."/>
            <person name="Kuo A."/>
            <person name="Sato T.K."/>
            <person name="Potts K.M."/>
            <person name="Salamov A.A."/>
            <person name="LaButti K.M."/>
            <person name="Sun H."/>
            <person name="Clum A."/>
            <person name="Pangilinan J.L."/>
            <person name="Lindquist E.A."/>
            <person name="Lucas S."/>
            <person name="Lapidus A."/>
            <person name="Jin M."/>
            <person name="Gunawan C."/>
            <person name="Balan V."/>
            <person name="Dale B.E."/>
            <person name="Jeffries T.W."/>
            <person name="Zinkel R."/>
            <person name="Barry K.W."/>
            <person name="Grigoriev I.V."/>
            <person name="Gasch A.P."/>
        </authorList>
    </citation>
    <scope>NUCLEOTIDE SEQUENCE [LARGE SCALE GENOMIC DNA]</scope>
    <source>
        <strain evidence="8">ATCC 10573 / BCRC 21748 / CBS 615 / JCM 9827 / NBRC 10315 / NRRL Y-1498 / VKM Y-70</strain>
    </source>
</reference>
<dbReference type="KEGG" id="cten:18249666"/>
<dbReference type="OrthoDB" id="8062037at2759"/>
<evidence type="ECO:0000313" key="7">
    <source>
        <dbReference type="EMBL" id="EGV65667.1"/>
    </source>
</evidence>
<feature type="region of interest" description="Disordered" evidence="5">
    <location>
        <begin position="412"/>
        <end position="444"/>
    </location>
</feature>
<evidence type="ECO:0000256" key="3">
    <source>
        <dbReference type="ARBA" id="ARBA00022833"/>
    </source>
</evidence>
<gene>
    <name evidence="7" type="ORF">CANTEDRAFT_133072</name>
</gene>
<dbReference type="AlphaFoldDB" id="G3AXP8"/>
<dbReference type="STRING" id="590646.G3AXP8"/>
<dbReference type="PANTHER" id="PTHR14155">
    <property type="entry name" value="RING FINGER DOMAIN-CONTAINING"/>
    <property type="match status" value="1"/>
</dbReference>
<protein>
    <recommendedName>
        <fullName evidence="6">RING-type domain-containing protein</fullName>
    </recommendedName>
</protein>
<evidence type="ECO:0000256" key="5">
    <source>
        <dbReference type="SAM" id="MobiDB-lite"/>
    </source>
</evidence>
<dbReference type="EMBL" id="GL996512">
    <property type="protein sequence ID" value="EGV65667.1"/>
    <property type="molecule type" value="Genomic_DNA"/>
</dbReference>
<feature type="compositionally biased region" description="Low complexity" evidence="5">
    <location>
        <begin position="502"/>
        <end position="526"/>
    </location>
</feature>
<feature type="domain" description="RING-type" evidence="6">
    <location>
        <begin position="207"/>
        <end position="297"/>
    </location>
</feature>
<evidence type="ECO:0000256" key="4">
    <source>
        <dbReference type="PROSITE-ProRule" id="PRU00175"/>
    </source>
</evidence>
<sequence>MNAQGNSSDQPPAQPVTGSQSSGSTAAPTANMSSVPDQPSNGSSSNQNMPPDPQPNTPNPQTDAPNPQTPNDPPVDNSFTRSIHNLLRQTAQRFRGATGPSTEESTGTSHPSVREDDSSAIVITINYLFSDENNPSNPNRSGSLVLTLPNNSSTRNPRTLDEFISLATQMAYSTIVNGLQKEKKGLTTERFMSFPFKGLDEIEERDCSICLEAFEEPVVSDIGQEPPAKRRRVDKSSSVPIFASQTSSDSHGFAVRYLKDMTEELGHQPVQLPCKHVFGRSCVCEWLKSHVTCPLCREVVSKDEDESQPPVDTDMAPGDDSQFGILNTTFAGPNVRVVTRTGLDQIRSMVSASAARRAVSTMGSPSPPAPTDPSDESRATASGLDESNERGNEIYSQVINYFRRSMQEPLFPTEVSSRRTADGVETTSSGTYSRPPGSLDSSNTAVSASMAIPILMSNLRPTTESRTEVQSQTSATEEVLDFLNLRSLADDANTSVPPPAPVSSTRESSSGSGSSESPAEGPTPSERPASPE</sequence>
<dbReference type="InterPro" id="IPR053238">
    <property type="entry name" value="RING-H2_zinc_finger"/>
</dbReference>
<dbReference type="Proteomes" id="UP000000707">
    <property type="component" value="Unassembled WGS sequence"/>
</dbReference>
<dbReference type="GO" id="GO:0008270">
    <property type="term" value="F:zinc ion binding"/>
    <property type="evidence" value="ECO:0007669"/>
    <property type="project" value="UniProtKB-KW"/>
</dbReference>
<keyword evidence="8" id="KW-1185">Reference proteome</keyword>
<feature type="region of interest" description="Disordered" evidence="5">
    <location>
        <begin position="1"/>
        <end position="79"/>
    </location>
</feature>
<feature type="compositionally biased region" description="Polar residues" evidence="5">
    <location>
        <begin position="131"/>
        <end position="156"/>
    </location>
</feature>
<accession>G3AXP8</accession>
<dbReference type="InterPro" id="IPR013083">
    <property type="entry name" value="Znf_RING/FYVE/PHD"/>
</dbReference>
<feature type="region of interest" description="Disordered" evidence="5">
    <location>
        <begin position="130"/>
        <end position="156"/>
    </location>
</feature>
<dbReference type="PANTHER" id="PTHR14155:SF627">
    <property type="entry name" value="OS06G0192800 PROTEIN"/>
    <property type="match status" value="1"/>
</dbReference>
<dbReference type="Pfam" id="PF13639">
    <property type="entry name" value="zf-RING_2"/>
    <property type="match status" value="1"/>
</dbReference>
<proteinExistence type="predicted"/>
<dbReference type="SMART" id="SM00184">
    <property type="entry name" value="RING"/>
    <property type="match status" value="1"/>
</dbReference>
<feature type="region of interest" description="Disordered" evidence="5">
    <location>
        <begin position="301"/>
        <end position="322"/>
    </location>
</feature>
<dbReference type="Gene3D" id="3.30.40.10">
    <property type="entry name" value="Zinc/RING finger domain, C3HC4 (zinc finger)"/>
    <property type="match status" value="1"/>
</dbReference>
<keyword evidence="2 4" id="KW-0863">Zinc-finger</keyword>
<evidence type="ECO:0000259" key="6">
    <source>
        <dbReference type="PROSITE" id="PS50089"/>
    </source>
</evidence>
<dbReference type="eggNOG" id="KOG0802">
    <property type="taxonomic scope" value="Eukaryota"/>
</dbReference>
<feature type="compositionally biased region" description="Low complexity" evidence="5">
    <location>
        <begin position="98"/>
        <end position="111"/>
    </location>
</feature>
<name>G3AXP8_CANTC</name>
<evidence type="ECO:0000256" key="2">
    <source>
        <dbReference type="ARBA" id="ARBA00022771"/>
    </source>
</evidence>
<dbReference type="HOGENOM" id="CLU_511895_0_0_1"/>
<dbReference type="PROSITE" id="PS50089">
    <property type="entry name" value="ZF_RING_2"/>
    <property type="match status" value="1"/>
</dbReference>
<evidence type="ECO:0000256" key="1">
    <source>
        <dbReference type="ARBA" id="ARBA00022723"/>
    </source>
</evidence>
<feature type="region of interest" description="Disordered" evidence="5">
    <location>
        <begin position="354"/>
        <end position="392"/>
    </location>
</feature>
<evidence type="ECO:0000313" key="8">
    <source>
        <dbReference type="Proteomes" id="UP000000707"/>
    </source>
</evidence>
<dbReference type="SUPFAM" id="SSF57850">
    <property type="entry name" value="RING/U-box"/>
    <property type="match status" value="1"/>
</dbReference>
<organism evidence="8">
    <name type="scientific">Candida tenuis (strain ATCC 10573 / BCRC 21748 / CBS 615 / JCM 9827 / NBRC 10315 / NRRL Y-1498 / VKM Y-70)</name>
    <name type="common">Yeast</name>
    <name type="synonym">Yamadazyma tenuis</name>
    <dbReference type="NCBI Taxonomy" id="590646"/>
    <lineage>
        <taxon>Eukaryota</taxon>
        <taxon>Fungi</taxon>
        <taxon>Dikarya</taxon>
        <taxon>Ascomycota</taxon>
        <taxon>Saccharomycotina</taxon>
        <taxon>Pichiomycetes</taxon>
        <taxon>Debaryomycetaceae</taxon>
        <taxon>Yamadazyma</taxon>
    </lineage>
</organism>
<feature type="region of interest" description="Disordered" evidence="5">
    <location>
        <begin position="93"/>
        <end position="117"/>
    </location>
</feature>
<keyword evidence="1" id="KW-0479">Metal-binding</keyword>